<comment type="function">
    <text evidence="10">Mediates both low-affinity uptake and efflux of sugar across the membrane.</text>
</comment>
<keyword evidence="7" id="KW-0677">Repeat</keyword>
<accession>A0AAD4NXS9</accession>
<evidence type="ECO:0000256" key="10">
    <source>
        <dbReference type="RuleBase" id="RU910715"/>
    </source>
</evidence>
<dbReference type="Proteomes" id="UP001190926">
    <property type="component" value="Unassembled WGS sequence"/>
</dbReference>
<feature type="transmembrane region" description="Helical" evidence="10">
    <location>
        <begin position="12"/>
        <end position="35"/>
    </location>
</feature>
<name>A0AAD4NXS9_PERFH</name>
<evidence type="ECO:0000256" key="2">
    <source>
        <dbReference type="ARBA" id="ARBA00007809"/>
    </source>
</evidence>
<evidence type="ECO:0000256" key="8">
    <source>
        <dbReference type="ARBA" id="ARBA00022989"/>
    </source>
</evidence>
<evidence type="ECO:0000313" key="12">
    <source>
        <dbReference type="Proteomes" id="UP001190926"/>
    </source>
</evidence>
<dbReference type="Pfam" id="PF03083">
    <property type="entry name" value="MtN3_slv"/>
    <property type="match status" value="2"/>
</dbReference>
<dbReference type="EMBL" id="SDAM02029570">
    <property type="protein sequence ID" value="KAH6756061.1"/>
    <property type="molecule type" value="Genomic_DNA"/>
</dbReference>
<evidence type="ECO:0000256" key="7">
    <source>
        <dbReference type="ARBA" id="ARBA00022737"/>
    </source>
</evidence>
<feature type="transmembrane region" description="Helical" evidence="10">
    <location>
        <begin position="131"/>
        <end position="152"/>
    </location>
</feature>
<keyword evidence="12" id="KW-1185">Reference proteome</keyword>
<keyword evidence="6 10" id="KW-0812">Transmembrane</keyword>
<sequence>MALLRADKLAIIFGLLGNIISFLVFLAPLPTFYRIIRKKSSEGFQSIPYSISFFSASLLLYYAYLKTNAYMIVSINGIGCAIEAAYLFLYLIYAPKKVKVFTMRWILLFNVGGLGVIMLVSLVAVKGSKRVALVGWVCAIINIAVFAAPLSVMRQVIRTKSVEFMPFTLSFFLSLCAASWFLHGFFIKDYYIALPNILGLLLGVTQIILYFFYKNEKKGVETNFVLQEQKDVEMNVNFDKDINIPAN</sequence>
<feature type="transmembrane region" description="Helical" evidence="10">
    <location>
        <begin position="164"/>
        <end position="186"/>
    </location>
</feature>
<keyword evidence="5 10" id="KW-0762">Sugar transport</keyword>
<evidence type="ECO:0000256" key="9">
    <source>
        <dbReference type="ARBA" id="ARBA00023136"/>
    </source>
</evidence>
<organism evidence="11 12">
    <name type="scientific">Perilla frutescens var. hirtella</name>
    <name type="common">Perilla citriodora</name>
    <name type="synonym">Perilla setoyensis</name>
    <dbReference type="NCBI Taxonomy" id="608512"/>
    <lineage>
        <taxon>Eukaryota</taxon>
        <taxon>Viridiplantae</taxon>
        <taxon>Streptophyta</taxon>
        <taxon>Embryophyta</taxon>
        <taxon>Tracheophyta</taxon>
        <taxon>Spermatophyta</taxon>
        <taxon>Magnoliopsida</taxon>
        <taxon>eudicotyledons</taxon>
        <taxon>Gunneridae</taxon>
        <taxon>Pentapetalae</taxon>
        <taxon>asterids</taxon>
        <taxon>lamiids</taxon>
        <taxon>Lamiales</taxon>
        <taxon>Lamiaceae</taxon>
        <taxon>Nepetoideae</taxon>
        <taxon>Elsholtzieae</taxon>
        <taxon>Perilla</taxon>
    </lineage>
</organism>
<feature type="transmembrane region" description="Helical" evidence="10">
    <location>
        <begin position="70"/>
        <end position="93"/>
    </location>
</feature>
<dbReference type="InterPro" id="IPR047664">
    <property type="entry name" value="SWEET"/>
</dbReference>
<comment type="subcellular location">
    <subcellularLocation>
        <location evidence="1 10">Cell membrane</location>
        <topology evidence="1 10">Multi-pass membrane protein</topology>
    </subcellularLocation>
</comment>
<evidence type="ECO:0000313" key="11">
    <source>
        <dbReference type="EMBL" id="KAH6756061.1"/>
    </source>
</evidence>
<dbReference type="InterPro" id="IPR004316">
    <property type="entry name" value="SWEET_rpt"/>
</dbReference>
<dbReference type="PANTHER" id="PTHR10791">
    <property type="entry name" value="RAG1-ACTIVATING PROTEIN 1"/>
    <property type="match status" value="1"/>
</dbReference>
<keyword evidence="3 10" id="KW-0813">Transport</keyword>
<proteinExistence type="inferred from homology"/>
<dbReference type="FunFam" id="1.20.1280.290:FF:000003">
    <property type="entry name" value="Bidirectional sugar transporter SWEET"/>
    <property type="match status" value="1"/>
</dbReference>
<keyword evidence="4" id="KW-1003">Cell membrane</keyword>
<evidence type="ECO:0000256" key="3">
    <source>
        <dbReference type="ARBA" id="ARBA00022448"/>
    </source>
</evidence>
<protein>
    <recommendedName>
        <fullName evidence="10">Bidirectional sugar transporter SWEET</fullName>
    </recommendedName>
</protein>
<keyword evidence="8 10" id="KW-1133">Transmembrane helix</keyword>
<dbReference type="Gene3D" id="1.20.1280.290">
    <property type="match status" value="2"/>
</dbReference>
<dbReference type="PANTHER" id="PTHR10791:SF134">
    <property type="entry name" value="BIDIRECTIONAL SUGAR TRANSPORTER SWEET9"/>
    <property type="match status" value="1"/>
</dbReference>
<dbReference type="FunFam" id="1.20.1280.290:FF:000001">
    <property type="entry name" value="Bidirectional sugar transporter SWEET"/>
    <property type="match status" value="1"/>
</dbReference>
<gene>
    <name evidence="11" type="ORF">C2S53_005531</name>
</gene>
<comment type="caution">
    <text evidence="11">The sequence shown here is derived from an EMBL/GenBank/DDBJ whole genome shotgun (WGS) entry which is preliminary data.</text>
</comment>
<feature type="transmembrane region" description="Helical" evidence="10">
    <location>
        <begin position="47"/>
        <end position="64"/>
    </location>
</feature>
<feature type="transmembrane region" description="Helical" evidence="10">
    <location>
        <begin position="105"/>
        <end position="125"/>
    </location>
</feature>
<evidence type="ECO:0000256" key="5">
    <source>
        <dbReference type="ARBA" id="ARBA00022597"/>
    </source>
</evidence>
<evidence type="ECO:0000256" key="6">
    <source>
        <dbReference type="ARBA" id="ARBA00022692"/>
    </source>
</evidence>
<dbReference type="GO" id="GO:0051119">
    <property type="term" value="F:sugar transmembrane transporter activity"/>
    <property type="evidence" value="ECO:0007669"/>
    <property type="project" value="InterPro"/>
</dbReference>
<dbReference type="AlphaFoldDB" id="A0AAD4NXS9"/>
<keyword evidence="9 10" id="KW-0472">Membrane</keyword>
<comment type="similarity">
    <text evidence="2 10">Belongs to the SWEET sugar transporter family.</text>
</comment>
<evidence type="ECO:0000256" key="4">
    <source>
        <dbReference type="ARBA" id="ARBA00022475"/>
    </source>
</evidence>
<evidence type="ECO:0000256" key="1">
    <source>
        <dbReference type="ARBA" id="ARBA00004651"/>
    </source>
</evidence>
<reference evidence="11 12" key="1">
    <citation type="journal article" date="2021" name="Nat. Commun.">
        <title>Incipient diploidization of the medicinal plant Perilla within 10,000 years.</title>
        <authorList>
            <person name="Zhang Y."/>
            <person name="Shen Q."/>
            <person name="Leng L."/>
            <person name="Zhang D."/>
            <person name="Chen S."/>
            <person name="Shi Y."/>
            <person name="Ning Z."/>
            <person name="Chen S."/>
        </authorList>
    </citation>
    <scope>NUCLEOTIDE SEQUENCE [LARGE SCALE GENOMIC DNA]</scope>
    <source>
        <strain evidence="12">cv. PC099</strain>
    </source>
</reference>
<feature type="transmembrane region" description="Helical" evidence="10">
    <location>
        <begin position="192"/>
        <end position="213"/>
    </location>
</feature>
<dbReference type="GO" id="GO:0005886">
    <property type="term" value="C:plasma membrane"/>
    <property type="evidence" value="ECO:0007669"/>
    <property type="project" value="UniProtKB-SubCell"/>
</dbReference>